<evidence type="ECO:0000313" key="2">
    <source>
        <dbReference type="EMBL" id="GID10903.1"/>
    </source>
</evidence>
<dbReference type="RefSeq" id="WP_203656514.1">
    <property type="nucleotide sequence ID" value="NZ_BAAAZM010000004.1"/>
</dbReference>
<reference evidence="2" key="1">
    <citation type="submission" date="2021-01" db="EMBL/GenBank/DDBJ databases">
        <title>Whole genome shotgun sequence of Actinocatenispora rupis NBRC 107355.</title>
        <authorList>
            <person name="Komaki H."/>
            <person name="Tamura T."/>
        </authorList>
    </citation>
    <scope>NUCLEOTIDE SEQUENCE</scope>
    <source>
        <strain evidence="2">NBRC 107355</strain>
    </source>
</reference>
<name>A0A8J3J7N2_9ACTN</name>
<dbReference type="InterPro" id="IPR052519">
    <property type="entry name" value="Euk-type_GlcNAc_Kinase"/>
</dbReference>
<sequence length="307" mass="30817">MTERVDVAVDAGQTGVRLALARGGRPVAQVSGPGLRYGHGDGPARAVLDAFGALRAGLPPDGPVGTVCVGLTSVLGADGEYESLAAGLLERFAADRVVLTGDVVTAHAGALGARPGVVLAAGTGAIALGVRADGRHRQVDGWGHLYGDAGGGFWIGRHGLDAAMRGHDGRAPAGALRARAAAVFGNLGDLAERLYPDGDAVARIAAFARDVLELAEVDAVAAEIADRAAAELAGTVTAAGAAGSDVSWTGRLLGDDGLRRRFAAALADRAPTARLRTPDADGLTGAACLAAADDLAPYAGLCRVRTR</sequence>
<evidence type="ECO:0000259" key="1">
    <source>
        <dbReference type="Pfam" id="PF01869"/>
    </source>
</evidence>
<dbReference type="Gene3D" id="3.30.420.40">
    <property type="match status" value="2"/>
</dbReference>
<evidence type="ECO:0000313" key="3">
    <source>
        <dbReference type="Proteomes" id="UP000612808"/>
    </source>
</evidence>
<dbReference type="Proteomes" id="UP000612808">
    <property type="component" value="Unassembled WGS sequence"/>
</dbReference>
<dbReference type="EMBL" id="BOMB01000010">
    <property type="protein sequence ID" value="GID10903.1"/>
    <property type="molecule type" value="Genomic_DNA"/>
</dbReference>
<gene>
    <name evidence="2" type="ORF">Aru02nite_17920</name>
</gene>
<dbReference type="PANTHER" id="PTHR43190:SF3">
    <property type="entry name" value="N-ACETYL-D-GLUCOSAMINE KINASE"/>
    <property type="match status" value="1"/>
</dbReference>
<dbReference type="PANTHER" id="PTHR43190">
    <property type="entry name" value="N-ACETYL-D-GLUCOSAMINE KINASE"/>
    <property type="match status" value="1"/>
</dbReference>
<protein>
    <recommendedName>
        <fullName evidence="1">ATPase BadF/BadG/BcrA/BcrD type domain-containing protein</fullName>
    </recommendedName>
</protein>
<comment type="caution">
    <text evidence="2">The sequence shown here is derived from an EMBL/GenBank/DDBJ whole genome shotgun (WGS) entry which is preliminary data.</text>
</comment>
<proteinExistence type="predicted"/>
<organism evidence="2 3">
    <name type="scientific">Actinocatenispora rupis</name>
    <dbReference type="NCBI Taxonomy" id="519421"/>
    <lineage>
        <taxon>Bacteria</taxon>
        <taxon>Bacillati</taxon>
        <taxon>Actinomycetota</taxon>
        <taxon>Actinomycetes</taxon>
        <taxon>Micromonosporales</taxon>
        <taxon>Micromonosporaceae</taxon>
        <taxon>Actinocatenispora</taxon>
    </lineage>
</organism>
<dbReference type="Pfam" id="PF01869">
    <property type="entry name" value="BcrAD_BadFG"/>
    <property type="match status" value="1"/>
</dbReference>
<accession>A0A8J3J7N2</accession>
<dbReference type="SUPFAM" id="SSF53067">
    <property type="entry name" value="Actin-like ATPase domain"/>
    <property type="match status" value="1"/>
</dbReference>
<dbReference type="InterPro" id="IPR002731">
    <property type="entry name" value="ATPase_BadF"/>
</dbReference>
<dbReference type="AlphaFoldDB" id="A0A8J3J7N2"/>
<feature type="domain" description="ATPase BadF/BadG/BcrA/BcrD type" evidence="1">
    <location>
        <begin position="95"/>
        <end position="290"/>
    </location>
</feature>
<dbReference type="InterPro" id="IPR043129">
    <property type="entry name" value="ATPase_NBD"/>
</dbReference>
<keyword evidence="3" id="KW-1185">Reference proteome</keyword>